<name>A0AA89CJB8_BURCE</name>
<evidence type="ECO:0000256" key="1">
    <source>
        <dbReference type="SAM" id="Phobius"/>
    </source>
</evidence>
<organism evidence="2 3">
    <name type="scientific">Burkholderia cepacia</name>
    <name type="common">Pseudomonas cepacia</name>
    <dbReference type="NCBI Taxonomy" id="292"/>
    <lineage>
        <taxon>Bacteria</taxon>
        <taxon>Pseudomonadati</taxon>
        <taxon>Pseudomonadota</taxon>
        <taxon>Betaproteobacteria</taxon>
        <taxon>Burkholderiales</taxon>
        <taxon>Burkholderiaceae</taxon>
        <taxon>Burkholderia</taxon>
        <taxon>Burkholderia cepacia complex</taxon>
    </lineage>
</organism>
<sequence length="79" mass="8389">MRILNDVECRAVSGGLSTSTVLDWINNLVRPSKPSEPWVNPFPADNQQIGAVEAIGKFVAAVGIAVAVTGWSLIRNGGR</sequence>
<dbReference type="RefSeq" id="WP_034209702.1">
    <property type="nucleotide sequence ID" value="NZ_KN150857.1"/>
</dbReference>
<evidence type="ECO:0000313" key="3">
    <source>
        <dbReference type="Proteomes" id="UP000029575"/>
    </source>
</evidence>
<gene>
    <name evidence="2" type="ORF">DM43_6044</name>
</gene>
<dbReference type="EMBL" id="JPGD01000002">
    <property type="protein sequence ID" value="KGC08089.1"/>
    <property type="molecule type" value="Genomic_DNA"/>
</dbReference>
<keyword evidence="1" id="KW-1133">Transmembrane helix</keyword>
<proteinExistence type="predicted"/>
<comment type="caution">
    <text evidence="2">The sequence shown here is derived from an EMBL/GenBank/DDBJ whole genome shotgun (WGS) entry which is preliminary data.</text>
</comment>
<protein>
    <submittedName>
        <fullName evidence="2">Uncharacterized protein</fullName>
    </submittedName>
</protein>
<feature type="transmembrane region" description="Helical" evidence="1">
    <location>
        <begin position="54"/>
        <end position="74"/>
    </location>
</feature>
<dbReference type="Proteomes" id="UP000029575">
    <property type="component" value="Unassembled WGS sequence"/>
</dbReference>
<accession>A0AA89CJB8</accession>
<keyword evidence="1" id="KW-0812">Transmembrane</keyword>
<reference evidence="2 3" key="1">
    <citation type="submission" date="2014-06" db="EMBL/GenBank/DDBJ databases">
        <authorList>
            <person name="Bishop-Lilly K.A."/>
            <person name="Broomall S.M."/>
            <person name="Chain P.S."/>
            <person name="Chertkov O."/>
            <person name="Coyne S.R."/>
            <person name="Daligault H.E."/>
            <person name="Davenport K.W."/>
            <person name="Erkkila T."/>
            <person name="Frey K.G."/>
            <person name="Gibbons H.S."/>
            <person name="Gu W."/>
            <person name="Jaissle J."/>
            <person name="Johnson S.L."/>
            <person name="Koroleva G.I."/>
            <person name="Ladner J.T."/>
            <person name="Lo C.-C."/>
            <person name="Minogue T.D."/>
            <person name="Munk C."/>
            <person name="Palacios G.F."/>
            <person name="Redden C.L."/>
            <person name="Rosenzweig C.N."/>
            <person name="Scholz M.B."/>
            <person name="Teshima H."/>
            <person name="Xu Y."/>
        </authorList>
    </citation>
    <scope>NUCLEOTIDE SEQUENCE [LARGE SCALE GENOMIC DNA]</scope>
    <source>
        <strain evidence="2 3">DWS 37UF10B-2</strain>
    </source>
</reference>
<dbReference type="AlphaFoldDB" id="A0AA89CJB8"/>
<evidence type="ECO:0000313" key="2">
    <source>
        <dbReference type="EMBL" id="KGC08089.1"/>
    </source>
</evidence>
<keyword evidence="1" id="KW-0472">Membrane</keyword>